<evidence type="ECO:0000256" key="1">
    <source>
        <dbReference type="SAM" id="MobiDB-lite"/>
    </source>
</evidence>
<keyword evidence="3" id="KW-1185">Reference proteome</keyword>
<dbReference type="EMBL" id="CAXIEN010000235">
    <property type="protein sequence ID" value="CAL1288690.1"/>
    <property type="molecule type" value="Genomic_DNA"/>
</dbReference>
<comment type="caution">
    <text evidence="2">The sequence shown here is derived from an EMBL/GenBank/DDBJ whole genome shotgun (WGS) entry which is preliminary data.</text>
</comment>
<evidence type="ECO:0000313" key="3">
    <source>
        <dbReference type="Proteomes" id="UP001497382"/>
    </source>
</evidence>
<gene>
    <name evidence="2" type="ORF">LARSCL_LOCUS15488</name>
</gene>
<feature type="region of interest" description="Disordered" evidence="1">
    <location>
        <begin position="1"/>
        <end position="25"/>
    </location>
</feature>
<feature type="compositionally biased region" description="Polar residues" evidence="1">
    <location>
        <begin position="12"/>
        <end position="25"/>
    </location>
</feature>
<proteinExistence type="predicted"/>
<dbReference type="Proteomes" id="UP001497382">
    <property type="component" value="Unassembled WGS sequence"/>
</dbReference>
<reference evidence="2 3" key="1">
    <citation type="submission" date="2024-04" db="EMBL/GenBank/DDBJ databases">
        <authorList>
            <person name="Rising A."/>
            <person name="Reimegard J."/>
            <person name="Sonavane S."/>
            <person name="Akerstrom W."/>
            <person name="Nylinder S."/>
            <person name="Hedman E."/>
            <person name="Kallberg Y."/>
        </authorList>
    </citation>
    <scope>NUCLEOTIDE SEQUENCE [LARGE SCALE GENOMIC DNA]</scope>
</reference>
<accession>A0AAV2AZ73</accession>
<protein>
    <recommendedName>
        <fullName evidence="4">Retrotransposon gag domain-containing protein</fullName>
    </recommendedName>
</protein>
<evidence type="ECO:0008006" key="4">
    <source>
        <dbReference type="Google" id="ProtNLM"/>
    </source>
</evidence>
<evidence type="ECO:0000313" key="2">
    <source>
        <dbReference type="EMBL" id="CAL1288690.1"/>
    </source>
</evidence>
<dbReference type="AlphaFoldDB" id="A0AAV2AZ73"/>
<organism evidence="2 3">
    <name type="scientific">Larinioides sclopetarius</name>
    <dbReference type="NCBI Taxonomy" id="280406"/>
    <lineage>
        <taxon>Eukaryota</taxon>
        <taxon>Metazoa</taxon>
        <taxon>Ecdysozoa</taxon>
        <taxon>Arthropoda</taxon>
        <taxon>Chelicerata</taxon>
        <taxon>Arachnida</taxon>
        <taxon>Araneae</taxon>
        <taxon>Araneomorphae</taxon>
        <taxon>Entelegynae</taxon>
        <taxon>Araneoidea</taxon>
        <taxon>Araneidae</taxon>
        <taxon>Larinioides</taxon>
    </lineage>
</organism>
<feature type="compositionally biased region" description="Basic and acidic residues" evidence="1">
    <location>
        <begin position="1"/>
        <end position="11"/>
    </location>
</feature>
<name>A0AAV2AZ73_9ARAC</name>
<sequence>MAPPENSDKQNEGPSDQVQIESNGCNNQSSSIRKMGILNNASMIQLVPNLSGKNVEEFFRTLEYTSKLNGWDEEQLFFITNIKLEGNARKYFDASLQSPDIDYKKLKECMLSHFTDSPSFSNEFARFSSAKQYDLESVKYYAVRLEGLAHKSFV</sequence>